<dbReference type="Pfam" id="PF12891">
    <property type="entry name" value="Glyco_hydro_44"/>
    <property type="match status" value="1"/>
</dbReference>
<dbReference type="Gene3D" id="2.60.40.1180">
    <property type="entry name" value="Golgi alpha-mannosidase II"/>
    <property type="match status" value="1"/>
</dbReference>
<evidence type="ECO:0000313" key="2">
    <source>
        <dbReference type="EMBL" id="MCX5568113.1"/>
    </source>
</evidence>
<dbReference type="InterPro" id="IPR017853">
    <property type="entry name" value="GH"/>
</dbReference>
<dbReference type="EMBL" id="JAPKNK010000001">
    <property type="protein sequence ID" value="MCX5568113.1"/>
    <property type="molecule type" value="Genomic_DNA"/>
</dbReference>
<organism evidence="2 3">
    <name type="scientific">Kaistia nematophila</name>
    <dbReference type="NCBI Taxonomy" id="2994654"/>
    <lineage>
        <taxon>Bacteria</taxon>
        <taxon>Pseudomonadati</taxon>
        <taxon>Pseudomonadota</taxon>
        <taxon>Alphaproteobacteria</taxon>
        <taxon>Hyphomicrobiales</taxon>
        <taxon>Kaistiaceae</taxon>
        <taxon>Kaistia</taxon>
    </lineage>
</organism>
<feature type="domain" description="Glycoside hydrolase family 44 catalytic" evidence="1">
    <location>
        <begin position="99"/>
        <end position="322"/>
    </location>
</feature>
<dbReference type="PROSITE" id="PS51318">
    <property type="entry name" value="TAT"/>
    <property type="match status" value="1"/>
</dbReference>
<sequence>MSARRRAGPTRRSVLAGSLAAGFIGALPARAQSGGRWMVRIADGGTGTPISPLIYGSNEIGTMDGGAPSAELDRAAGVTARRLGGNLMTTYNWVNNAANSGKDYHQANGPFLLDALGIDRPQWGKPARLIETMHETSLAMGAKSLVTVPLAGYVAADFDGPVPPEASAPSPRFVPTRWDPGAKAGDPVVPAVADIPQLLARLVARYGGADGERGIHAYALDNEPGLWAETHPRVVTAKPTIRAFLERSLAAARAIKRADPAARVFGPVSWGASEMVSFQDAPDWNDYRQYGSFLAAYLDAFRTASEQDGIRLLDALDVHWYPYSNRGDLFRSEDPALAAALLQAPRSLTEAGFREDSWVVRALADGGGDREVGLPLLPSLRRIADHVFPGTDLAVTEFNYGGAGQIASGLALADVLGRFGQQGVSFATHWGSLDGTLGDAYRLFRTTDATGRRFGDRSHGLTVEGTPDVVAYASTFETGQPGLQLIVINKSEAMATVDLRFEAREDPDCLSVLGFDAANPGTTALTEIPIHVDGGLQVLLPARSARRYSFA</sequence>
<dbReference type="InterPro" id="IPR006311">
    <property type="entry name" value="TAT_signal"/>
</dbReference>
<comment type="caution">
    <text evidence="2">The sequence shown here is derived from an EMBL/GenBank/DDBJ whole genome shotgun (WGS) entry which is preliminary data.</text>
</comment>
<name>A0A9X3IJ64_9HYPH</name>
<gene>
    <name evidence="2" type="ORF">OSH07_02785</name>
</gene>
<evidence type="ECO:0000313" key="3">
    <source>
        <dbReference type="Proteomes" id="UP001144805"/>
    </source>
</evidence>
<protein>
    <recommendedName>
        <fullName evidence="1">Glycoside hydrolase family 44 catalytic domain-containing protein</fullName>
    </recommendedName>
</protein>
<dbReference type="Gene3D" id="3.20.20.80">
    <property type="entry name" value="Glycosidases"/>
    <property type="match status" value="1"/>
</dbReference>
<dbReference type="InterPro" id="IPR013780">
    <property type="entry name" value="Glyco_hydro_b"/>
</dbReference>
<proteinExistence type="predicted"/>
<dbReference type="SUPFAM" id="SSF51445">
    <property type="entry name" value="(Trans)glycosidases"/>
    <property type="match status" value="1"/>
</dbReference>
<dbReference type="InterPro" id="IPR024745">
    <property type="entry name" value="GH44_cat"/>
</dbReference>
<keyword evidence="3" id="KW-1185">Reference proteome</keyword>
<dbReference type="Proteomes" id="UP001144805">
    <property type="component" value="Unassembled WGS sequence"/>
</dbReference>
<dbReference type="RefSeq" id="WP_266337072.1">
    <property type="nucleotide sequence ID" value="NZ_JAPKNK010000001.1"/>
</dbReference>
<reference evidence="2" key="1">
    <citation type="submission" date="2022-11" db="EMBL/GenBank/DDBJ databases">
        <title>Biodiversity and phylogenetic relationships of bacteria.</title>
        <authorList>
            <person name="Machado R.A.R."/>
            <person name="Bhat A."/>
            <person name="Loulou A."/>
            <person name="Kallel S."/>
        </authorList>
    </citation>
    <scope>NUCLEOTIDE SEQUENCE</scope>
    <source>
        <strain evidence="2">K-TC2</strain>
    </source>
</reference>
<accession>A0A9X3IJ64</accession>
<evidence type="ECO:0000259" key="1">
    <source>
        <dbReference type="Pfam" id="PF12891"/>
    </source>
</evidence>
<dbReference type="AlphaFoldDB" id="A0A9X3IJ64"/>